<feature type="transmembrane region" description="Helical" evidence="6">
    <location>
        <begin position="356"/>
        <end position="376"/>
    </location>
</feature>
<evidence type="ECO:0000259" key="7">
    <source>
        <dbReference type="PROSITE" id="PS50850"/>
    </source>
</evidence>
<dbReference type="SUPFAM" id="SSF103473">
    <property type="entry name" value="MFS general substrate transporter"/>
    <property type="match status" value="1"/>
</dbReference>
<dbReference type="GO" id="GO:0016020">
    <property type="term" value="C:membrane"/>
    <property type="evidence" value="ECO:0007669"/>
    <property type="project" value="UniProtKB-SubCell"/>
</dbReference>
<keyword evidence="4 6" id="KW-1133">Transmembrane helix</keyword>
<evidence type="ECO:0000313" key="9">
    <source>
        <dbReference type="Proteomes" id="UP000594873"/>
    </source>
</evidence>
<reference evidence="8 9" key="1">
    <citation type="submission" date="2020-11" db="EMBL/GenBank/DDBJ databases">
        <title>Genome seq and assembly of Sphingosinicella sp.</title>
        <authorList>
            <person name="Chhetri G."/>
        </authorList>
    </citation>
    <scope>NUCLEOTIDE SEQUENCE [LARGE SCALE GENOMIC DNA]</scope>
    <source>
        <strain evidence="8 9">UDD2</strain>
    </source>
</reference>
<dbReference type="InterPro" id="IPR036259">
    <property type="entry name" value="MFS_trans_sf"/>
</dbReference>
<organism evidence="8 9">
    <name type="scientific">Allosphingosinicella flava</name>
    <dbReference type="NCBI Taxonomy" id="2771430"/>
    <lineage>
        <taxon>Bacteria</taxon>
        <taxon>Pseudomonadati</taxon>
        <taxon>Pseudomonadota</taxon>
        <taxon>Alphaproteobacteria</taxon>
        <taxon>Sphingomonadales</taxon>
        <taxon>Sphingomonadaceae</taxon>
        <taxon>Allosphingosinicella</taxon>
    </lineage>
</organism>
<dbReference type="PROSITE" id="PS50850">
    <property type="entry name" value="MFS"/>
    <property type="match status" value="1"/>
</dbReference>
<proteinExistence type="predicted"/>
<comment type="subcellular location">
    <subcellularLocation>
        <location evidence="1">Membrane</location>
        <topology evidence="1">Multi-pass membrane protein</topology>
    </subcellularLocation>
</comment>
<evidence type="ECO:0000256" key="3">
    <source>
        <dbReference type="ARBA" id="ARBA00022692"/>
    </source>
</evidence>
<evidence type="ECO:0000256" key="2">
    <source>
        <dbReference type="ARBA" id="ARBA00022448"/>
    </source>
</evidence>
<feature type="transmembrane region" description="Helical" evidence="6">
    <location>
        <begin position="396"/>
        <end position="413"/>
    </location>
</feature>
<dbReference type="InterPro" id="IPR020846">
    <property type="entry name" value="MFS_dom"/>
</dbReference>
<feature type="transmembrane region" description="Helical" evidence="6">
    <location>
        <begin position="141"/>
        <end position="165"/>
    </location>
</feature>
<dbReference type="AlphaFoldDB" id="A0A7T2LNN2"/>
<dbReference type="EMBL" id="CP065592">
    <property type="protein sequence ID" value="QPQ56347.1"/>
    <property type="molecule type" value="Genomic_DNA"/>
</dbReference>
<feature type="transmembrane region" description="Helical" evidence="6">
    <location>
        <begin position="12"/>
        <end position="29"/>
    </location>
</feature>
<feature type="transmembrane region" description="Helical" evidence="6">
    <location>
        <begin position="52"/>
        <end position="74"/>
    </location>
</feature>
<dbReference type="Gene3D" id="1.20.1250.20">
    <property type="entry name" value="MFS general substrate transporter like domains"/>
    <property type="match status" value="2"/>
</dbReference>
<evidence type="ECO:0000313" key="8">
    <source>
        <dbReference type="EMBL" id="QPQ56347.1"/>
    </source>
</evidence>
<dbReference type="InterPro" id="IPR044770">
    <property type="entry name" value="MFS_spinster-like"/>
</dbReference>
<feature type="domain" description="Major facilitator superfamily (MFS) profile" evidence="7">
    <location>
        <begin position="16"/>
        <end position="419"/>
    </location>
</feature>
<protein>
    <submittedName>
        <fullName evidence="8">MFS transporter</fullName>
    </submittedName>
</protein>
<feature type="transmembrane region" description="Helical" evidence="6">
    <location>
        <begin position="225"/>
        <end position="243"/>
    </location>
</feature>
<evidence type="ECO:0000256" key="6">
    <source>
        <dbReference type="SAM" id="Phobius"/>
    </source>
</evidence>
<dbReference type="Pfam" id="PF07690">
    <property type="entry name" value="MFS_1"/>
    <property type="match status" value="1"/>
</dbReference>
<dbReference type="Proteomes" id="UP000594873">
    <property type="component" value="Chromosome"/>
</dbReference>
<dbReference type="GO" id="GO:0022857">
    <property type="term" value="F:transmembrane transporter activity"/>
    <property type="evidence" value="ECO:0007669"/>
    <property type="project" value="InterPro"/>
</dbReference>
<sequence length="427" mass="44985">MQAGSGTARTVGGNRVLAILLLAYIFNFVDRQILSILQIPIKAELGLSDGQIGLMGGLAFALLYSGLGIPVAWLADRKDRVTIISVSLGVWSAFTALCGTAQNFWQLFLCRMGVGVGEAGGVAPAYALISDYFPPEKRARALAIFSLGIPIGSALGVFFGGWLASNIDWRSAFMIVGLAGIALVPLVLLGIRDPGRGRFDSGGKAGGEAPPFATVARTVARKPSFWLLSFGAACGSIVGYGLAFWLPPFLTRSFGLALVDISWFYGSVALVGGMAGVWLGGWFGDKLGSIKPSGYPLIPAICFLLAAPVYAAGIFAPSLPVAWVMFAIGTALGLAWLGPVVAAVQHIVPPAMRATASASFLLINNLLGIGFGIYVLGFMSDRMTATHGDEALKYSMFYGLGFYLLSATLYALAARRIGRDWHRVEAA</sequence>
<keyword evidence="5 6" id="KW-0472">Membrane</keyword>
<evidence type="ECO:0000256" key="5">
    <source>
        <dbReference type="ARBA" id="ARBA00023136"/>
    </source>
</evidence>
<dbReference type="KEGG" id="sflv:IC614_11105"/>
<feature type="transmembrane region" description="Helical" evidence="6">
    <location>
        <begin position="171"/>
        <end position="191"/>
    </location>
</feature>
<keyword evidence="9" id="KW-1185">Reference proteome</keyword>
<dbReference type="CDD" id="cd17328">
    <property type="entry name" value="MFS_spinster_like"/>
    <property type="match status" value="1"/>
</dbReference>
<evidence type="ECO:0000256" key="4">
    <source>
        <dbReference type="ARBA" id="ARBA00022989"/>
    </source>
</evidence>
<feature type="transmembrane region" description="Helical" evidence="6">
    <location>
        <begin position="295"/>
        <end position="316"/>
    </location>
</feature>
<keyword evidence="3 6" id="KW-0812">Transmembrane</keyword>
<dbReference type="PANTHER" id="PTHR23505">
    <property type="entry name" value="SPINSTER"/>
    <property type="match status" value="1"/>
</dbReference>
<feature type="transmembrane region" description="Helical" evidence="6">
    <location>
        <begin position="263"/>
        <end position="283"/>
    </location>
</feature>
<evidence type="ECO:0000256" key="1">
    <source>
        <dbReference type="ARBA" id="ARBA00004141"/>
    </source>
</evidence>
<feature type="transmembrane region" description="Helical" evidence="6">
    <location>
        <begin position="81"/>
        <end position="102"/>
    </location>
</feature>
<dbReference type="InterPro" id="IPR011701">
    <property type="entry name" value="MFS"/>
</dbReference>
<accession>A0A7T2LNN2</accession>
<feature type="transmembrane region" description="Helical" evidence="6">
    <location>
        <begin position="108"/>
        <end position="129"/>
    </location>
</feature>
<gene>
    <name evidence="8" type="ORF">IC614_11105</name>
</gene>
<keyword evidence="2" id="KW-0813">Transport</keyword>
<feature type="transmembrane region" description="Helical" evidence="6">
    <location>
        <begin position="322"/>
        <end position="344"/>
    </location>
</feature>
<name>A0A7T2LNN2_9SPHN</name>
<dbReference type="PANTHER" id="PTHR23505:SF79">
    <property type="entry name" value="PROTEIN SPINSTER"/>
    <property type="match status" value="1"/>
</dbReference>